<accession>A0A8H3G2Q8</accession>
<dbReference type="EMBL" id="CAJPDT010000064">
    <property type="protein sequence ID" value="CAF9932031.1"/>
    <property type="molecule type" value="Genomic_DNA"/>
</dbReference>
<feature type="region of interest" description="Disordered" evidence="1">
    <location>
        <begin position="697"/>
        <end position="768"/>
    </location>
</feature>
<feature type="compositionally biased region" description="Polar residues" evidence="1">
    <location>
        <begin position="474"/>
        <end position="487"/>
    </location>
</feature>
<proteinExistence type="predicted"/>
<dbReference type="OrthoDB" id="5375205at2759"/>
<feature type="compositionally biased region" description="Polar residues" evidence="1">
    <location>
        <begin position="630"/>
        <end position="643"/>
    </location>
</feature>
<keyword evidence="3" id="KW-1185">Reference proteome</keyword>
<dbReference type="AlphaFoldDB" id="A0A8H3G2Q8"/>
<comment type="caution">
    <text evidence="2">The sequence shown here is derived from an EMBL/GenBank/DDBJ whole genome shotgun (WGS) entry which is preliminary data.</text>
</comment>
<feature type="region of interest" description="Disordered" evidence="1">
    <location>
        <begin position="151"/>
        <end position="256"/>
    </location>
</feature>
<dbReference type="Proteomes" id="UP000664534">
    <property type="component" value="Unassembled WGS sequence"/>
</dbReference>
<feature type="compositionally biased region" description="Polar residues" evidence="1">
    <location>
        <begin position="328"/>
        <end position="345"/>
    </location>
</feature>
<feature type="region of interest" description="Disordered" evidence="1">
    <location>
        <begin position="622"/>
        <end position="674"/>
    </location>
</feature>
<feature type="region of interest" description="Disordered" evidence="1">
    <location>
        <begin position="386"/>
        <end position="427"/>
    </location>
</feature>
<feature type="compositionally biased region" description="Basic and acidic residues" evidence="1">
    <location>
        <begin position="730"/>
        <end position="743"/>
    </location>
</feature>
<evidence type="ECO:0000256" key="1">
    <source>
        <dbReference type="SAM" id="MobiDB-lite"/>
    </source>
</evidence>
<reference evidence="2" key="1">
    <citation type="submission" date="2021-03" db="EMBL/GenBank/DDBJ databases">
        <authorList>
            <person name="Tagirdzhanova G."/>
        </authorList>
    </citation>
    <scope>NUCLEOTIDE SEQUENCE</scope>
</reference>
<feature type="compositionally biased region" description="Polar residues" evidence="1">
    <location>
        <begin position="242"/>
        <end position="256"/>
    </location>
</feature>
<evidence type="ECO:0000313" key="2">
    <source>
        <dbReference type="EMBL" id="CAF9932031.1"/>
    </source>
</evidence>
<feature type="region of interest" description="Disordered" evidence="1">
    <location>
        <begin position="463"/>
        <end position="487"/>
    </location>
</feature>
<sequence length="768" mass="82538">MKVDMAEKLAIEKLEEQDFASEVGKQESSQEIADAKLFQESNNALQELDEELLDQDSPDFEQMYYDVAEEADDELDSDNDYEEIQPLNIKKTKTGKDVDQVHLSTNSSEQTAKITAHTHGHVEWVDNLAQAQKNSPQASHTARIALERNLPRAPSPYSEPLSVHHVSDLLHPSPPLRRRKGSRALKAKFSDSGTTHTMMPKKGKTQDASYDDHDQGHTAEHSQDSDTHLTPTHRGKVPEARGNQNASPGEDQGNTADIFQNSEASTSSGNRVLKHKTSGFPKADAVLGYGEKDVIAPSKSMTNLAASPKASHEKKSLHKLFHRKGSKESTTPPSSGKTASRKTISTPTLLHASPNAKALLDSAHSLVDASPNAKNVVNYSRPIVHHSSSEASNGSPVVPGRSSFALHGPNAVPDLSTNPEGPADKSGYAPVGLNTSLIHENPYASAVRGNQGAVKHGAIPETLATEKNPDASDSDSFNPSDYSGDENSVHQAVSMPIVYRGRAKLVDVRPPRGINAAAPRYRPGVPIAQAPVTASLSDDDDAEMLGAQDAERYYNNAMPAETSPTADTDDPFIDPAYRKLLAKPANDISAKEMARLKDARKAGNMGGGLTEKMTALLPKNDAKPMVENTGDATTGTRSNTGGSLMSKMRVFGKKSKKGKEQEDSEEEVVSKVETAQELGLRQEKEIHERIKASLAAKDAANGGVRGAGFPRIDYGPPSLRTALGGSSPTDEDRAHARTLETRRAAGPNPGRAQNDGDNTTARGQFEGY</sequence>
<feature type="compositionally biased region" description="Basic and acidic residues" evidence="1">
    <location>
        <begin position="210"/>
        <end position="227"/>
    </location>
</feature>
<feature type="compositionally biased region" description="Basic residues" evidence="1">
    <location>
        <begin position="315"/>
        <end position="325"/>
    </location>
</feature>
<name>A0A8H3G2Q8_9LECA</name>
<feature type="compositionally biased region" description="Basic residues" evidence="1">
    <location>
        <begin position="176"/>
        <end position="186"/>
    </location>
</feature>
<protein>
    <submittedName>
        <fullName evidence="2">Uncharacterized protein</fullName>
    </submittedName>
</protein>
<gene>
    <name evidence="2" type="ORF">IMSHALPRED_008770</name>
</gene>
<feature type="region of interest" description="Disordered" evidence="1">
    <location>
        <begin position="300"/>
        <end position="345"/>
    </location>
</feature>
<evidence type="ECO:0000313" key="3">
    <source>
        <dbReference type="Proteomes" id="UP000664534"/>
    </source>
</evidence>
<organism evidence="2 3">
    <name type="scientific">Imshaugia aleurites</name>
    <dbReference type="NCBI Taxonomy" id="172621"/>
    <lineage>
        <taxon>Eukaryota</taxon>
        <taxon>Fungi</taxon>
        <taxon>Dikarya</taxon>
        <taxon>Ascomycota</taxon>
        <taxon>Pezizomycotina</taxon>
        <taxon>Lecanoromycetes</taxon>
        <taxon>OSLEUM clade</taxon>
        <taxon>Lecanoromycetidae</taxon>
        <taxon>Lecanorales</taxon>
        <taxon>Lecanorineae</taxon>
        <taxon>Parmeliaceae</taxon>
        <taxon>Imshaugia</taxon>
    </lineage>
</organism>